<keyword evidence="1" id="KW-0175">Coiled coil</keyword>
<dbReference type="AlphaFoldDB" id="A0AAD4PZM1"/>
<dbReference type="GeneID" id="70252452"/>
<feature type="region of interest" description="Disordered" evidence="2">
    <location>
        <begin position="238"/>
        <end position="311"/>
    </location>
</feature>
<reference evidence="3" key="1">
    <citation type="submission" date="2021-12" db="EMBL/GenBank/DDBJ databases">
        <title>Convergent genome expansion in fungi linked to evolution of root-endophyte symbiosis.</title>
        <authorList>
            <consortium name="DOE Joint Genome Institute"/>
            <person name="Ke Y.-H."/>
            <person name="Bonito G."/>
            <person name="Liao H.-L."/>
            <person name="Looney B."/>
            <person name="Rojas-Flechas A."/>
            <person name="Nash J."/>
            <person name="Hameed K."/>
            <person name="Schadt C."/>
            <person name="Martin F."/>
            <person name="Crous P.W."/>
            <person name="Miettinen O."/>
            <person name="Magnuson J.K."/>
            <person name="Labbe J."/>
            <person name="Jacobson D."/>
            <person name="Doktycz M.J."/>
            <person name="Veneault-Fourrey C."/>
            <person name="Kuo A."/>
            <person name="Mondo S."/>
            <person name="Calhoun S."/>
            <person name="Riley R."/>
            <person name="Ohm R."/>
            <person name="LaButti K."/>
            <person name="Andreopoulos B."/>
            <person name="Pangilinan J."/>
            <person name="Nolan M."/>
            <person name="Tritt A."/>
            <person name="Clum A."/>
            <person name="Lipzen A."/>
            <person name="Daum C."/>
            <person name="Barry K."/>
            <person name="Grigoriev I.V."/>
            <person name="Vilgalys R."/>
        </authorList>
    </citation>
    <scope>NUCLEOTIDE SEQUENCE</scope>
    <source>
        <strain evidence="3">PMI_201</strain>
    </source>
</reference>
<feature type="region of interest" description="Disordered" evidence="2">
    <location>
        <begin position="402"/>
        <end position="452"/>
    </location>
</feature>
<keyword evidence="4" id="KW-1185">Reference proteome</keyword>
<name>A0AAD4PZM1_9EURO</name>
<dbReference type="EMBL" id="JAJTJA010000007">
    <property type="protein sequence ID" value="KAH8696502.1"/>
    <property type="molecule type" value="Genomic_DNA"/>
</dbReference>
<sequence>MEVVGAVSALASLSGQMTKCGKELNTFCYNLRYARREIGMLKNEVNTCRSLTLMFDDTTEQIKGKVMEMALQHGVDKMIREQASMAFKQIDRLLDRLTPLHEGSNSRPIEQLVAKVKWHFGKDSIQLPITTLMSVKISLILLAAILTLEKNVAEVLRNTALSDGERANLLRKIKKLRKEIRRNQNEFQSVTKKLAQQLDKKDIFYHTCMVNMKEITEMIQQIKQAPVAEAKLLISSLPSPTSTSRHTTNGSFEQSQGQNSHTSNSIITPMSSRSSHGRGPHDTGHNHVRRVRPSTRGKLPIIERPCPESPSTVTVQSQMLVLRGRPKTQEKCSSLFDSEILEESHDTTGNQLQDLRQISLSRHQNELQVADTQNSGSGYVVYHDYGDGIREEYVLERDLGPREVEENEDEPNSASNERFISPQRYAPMPPFDNSDFDKIRRRRRRRKGTGNK</sequence>
<proteinExistence type="predicted"/>
<accession>A0AAD4PZM1</accession>
<evidence type="ECO:0008006" key="5">
    <source>
        <dbReference type="Google" id="ProtNLM"/>
    </source>
</evidence>
<evidence type="ECO:0000256" key="2">
    <source>
        <dbReference type="SAM" id="MobiDB-lite"/>
    </source>
</evidence>
<organism evidence="3 4">
    <name type="scientific">Talaromyces proteolyticus</name>
    <dbReference type="NCBI Taxonomy" id="1131652"/>
    <lineage>
        <taxon>Eukaryota</taxon>
        <taxon>Fungi</taxon>
        <taxon>Dikarya</taxon>
        <taxon>Ascomycota</taxon>
        <taxon>Pezizomycotina</taxon>
        <taxon>Eurotiomycetes</taxon>
        <taxon>Eurotiomycetidae</taxon>
        <taxon>Eurotiales</taxon>
        <taxon>Trichocomaceae</taxon>
        <taxon>Talaromyces</taxon>
        <taxon>Talaromyces sect. Bacilispori</taxon>
    </lineage>
</organism>
<protein>
    <recommendedName>
        <fullName evidence="5">Fungal N-terminal domain-containing protein</fullName>
    </recommendedName>
</protein>
<gene>
    <name evidence="3" type="ORF">BGW36DRAFT_462352</name>
</gene>
<dbReference type="Proteomes" id="UP001201262">
    <property type="component" value="Unassembled WGS sequence"/>
</dbReference>
<feature type="coiled-coil region" evidence="1">
    <location>
        <begin position="166"/>
        <end position="193"/>
    </location>
</feature>
<dbReference type="RefSeq" id="XP_046071438.1">
    <property type="nucleotide sequence ID" value="XM_046222165.1"/>
</dbReference>
<evidence type="ECO:0000313" key="4">
    <source>
        <dbReference type="Proteomes" id="UP001201262"/>
    </source>
</evidence>
<feature type="compositionally biased region" description="Basic residues" evidence="2">
    <location>
        <begin position="439"/>
        <end position="452"/>
    </location>
</feature>
<feature type="compositionally biased region" description="Basic residues" evidence="2">
    <location>
        <begin position="286"/>
        <end position="295"/>
    </location>
</feature>
<feature type="compositionally biased region" description="Polar residues" evidence="2">
    <location>
        <begin position="245"/>
        <end position="274"/>
    </location>
</feature>
<evidence type="ECO:0000256" key="1">
    <source>
        <dbReference type="SAM" id="Coils"/>
    </source>
</evidence>
<comment type="caution">
    <text evidence="3">The sequence shown here is derived from an EMBL/GenBank/DDBJ whole genome shotgun (WGS) entry which is preliminary data.</text>
</comment>
<evidence type="ECO:0000313" key="3">
    <source>
        <dbReference type="EMBL" id="KAH8696502.1"/>
    </source>
</evidence>